<evidence type="ECO:0000256" key="5">
    <source>
        <dbReference type="SAM" id="Phobius"/>
    </source>
</evidence>
<evidence type="ECO:0000313" key="7">
    <source>
        <dbReference type="EMBL" id="TQF75252.1"/>
    </source>
</evidence>
<dbReference type="Gene3D" id="3.30.750.24">
    <property type="entry name" value="STAS domain"/>
    <property type="match status" value="1"/>
</dbReference>
<organism evidence="7 8">
    <name type="scientific">Rhodococcus spelaei</name>
    <dbReference type="NCBI Taxonomy" id="2546320"/>
    <lineage>
        <taxon>Bacteria</taxon>
        <taxon>Bacillati</taxon>
        <taxon>Actinomycetota</taxon>
        <taxon>Actinomycetes</taxon>
        <taxon>Mycobacteriales</taxon>
        <taxon>Nocardiaceae</taxon>
        <taxon>Rhodococcus</taxon>
    </lineage>
</organism>
<evidence type="ECO:0000313" key="8">
    <source>
        <dbReference type="Proteomes" id="UP000316256"/>
    </source>
</evidence>
<evidence type="ECO:0000256" key="1">
    <source>
        <dbReference type="ARBA" id="ARBA00004141"/>
    </source>
</evidence>
<dbReference type="GO" id="GO:0016020">
    <property type="term" value="C:membrane"/>
    <property type="evidence" value="ECO:0007669"/>
    <property type="project" value="UniProtKB-SubCell"/>
</dbReference>
<dbReference type="EMBL" id="VIGH01000001">
    <property type="protein sequence ID" value="TQF75252.1"/>
    <property type="molecule type" value="Genomic_DNA"/>
</dbReference>
<dbReference type="InterPro" id="IPR011547">
    <property type="entry name" value="SLC26A/SulP_dom"/>
</dbReference>
<dbReference type="PROSITE" id="PS50801">
    <property type="entry name" value="STAS"/>
    <property type="match status" value="1"/>
</dbReference>
<accession>A0A541BSD7</accession>
<evidence type="ECO:0000256" key="3">
    <source>
        <dbReference type="ARBA" id="ARBA00022989"/>
    </source>
</evidence>
<evidence type="ECO:0000256" key="2">
    <source>
        <dbReference type="ARBA" id="ARBA00022692"/>
    </source>
</evidence>
<feature type="transmembrane region" description="Helical" evidence="5">
    <location>
        <begin position="124"/>
        <end position="143"/>
    </location>
</feature>
<sequence length="555" mass="57196">MVGWLRDRMPERKFLKADVVAAIPGAISSVPDGMASGVLAGVSPVHGLYASFAGPLFGGMQTSTKLMVVTTTSASALAAGSALAEVPEADRSDALILLTLVAGLVMIAAALLRLGRYTRFVSHSVMTGFLTGIAVNIMFGQIADFTGASASGSVAIAKAFDVITNPTRIDLASLVTGVLALLLLVGLARTRLALFSALIALVVPCLVVIGFGLDGVARVADVGAIPTGIPLPQIPDLGLLSPSLIGGGLAVAAIVLVQGAGVAEAAPNRDGTRSRTNQDFSAQGIGNIGSALFGGMPVGGSVGQTALNETAGARSRWAAVLSGVWMLIILVVFSGLVGKVPMPTLAAVLIFAAVGSIRPAQITSILRSGPSSIIALVTTFLATLLLPVTAAVGIGVALSLLLQLNQEAVDLKVVRLVPADGGGLGEEAAPKMLRSREVVVLDVYGSLFYAGAKTLQVRLPDPGEAESPEVVLRLRGRTTLGATFFKVIADYSAKLDRRGGRLYLSGLTPEALAYWDQERLDSQGVILETFEATSRLGESTLSAFEAAERRLVRKI</sequence>
<reference evidence="7 8" key="1">
    <citation type="submission" date="2019-06" db="EMBL/GenBank/DDBJ databases">
        <title>Rhodococcus spaelei sp. nov., isolated from a cave.</title>
        <authorList>
            <person name="Lee S.D."/>
        </authorList>
    </citation>
    <scope>NUCLEOTIDE SEQUENCE [LARGE SCALE GENOMIC DNA]</scope>
    <source>
        <strain evidence="7 8">C9-5</strain>
    </source>
</reference>
<dbReference type="OrthoDB" id="9771198at2"/>
<feature type="transmembrane region" description="Helical" evidence="5">
    <location>
        <begin position="317"/>
        <end position="336"/>
    </location>
</feature>
<dbReference type="InterPro" id="IPR002645">
    <property type="entry name" value="STAS_dom"/>
</dbReference>
<proteinExistence type="predicted"/>
<dbReference type="Pfam" id="PF00916">
    <property type="entry name" value="Sulfate_transp"/>
    <property type="match status" value="1"/>
</dbReference>
<keyword evidence="8" id="KW-1185">Reference proteome</keyword>
<dbReference type="InterPro" id="IPR001902">
    <property type="entry name" value="SLC26A/SulP_fam"/>
</dbReference>
<comment type="subcellular location">
    <subcellularLocation>
        <location evidence="1">Membrane</location>
        <topology evidence="1">Multi-pass membrane protein</topology>
    </subcellularLocation>
</comment>
<keyword evidence="3 5" id="KW-1133">Transmembrane helix</keyword>
<protein>
    <submittedName>
        <fullName evidence="7">SulP family inorganic anion transporter</fullName>
    </submittedName>
</protein>
<comment type="caution">
    <text evidence="7">The sequence shown here is derived from an EMBL/GenBank/DDBJ whole genome shotgun (WGS) entry which is preliminary data.</text>
</comment>
<dbReference type="PANTHER" id="PTHR11814">
    <property type="entry name" value="SULFATE TRANSPORTER"/>
    <property type="match status" value="1"/>
</dbReference>
<feature type="transmembrane region" description="Helical" evidence="5">
    <location>
        <begin position="66"/>
        <end position="83"/>
    </location>
</feature>
<dbReference type="AlphaFoldDB" id="A0A541BSD7"/>
<evidence type="ECO:0000256" key="4">
    <source>
        <dbReference type="ARBA" id="ARBA00023136"/>
    </source>
</evidence>
<dbReference type="GO" id="GO:0055085">
    <property type="term" value="P:transmembrane transport"/>
    <property type="evidence" value="ECO:0007669"/>
    <property type="project" value="InterPro"/>
</dbReference>
<dbReference type="InterPro" id="IPR036513">
    <property type="entry name" value="STAS_dom_sf"/>
</dbReference>
<gene>
    <name evidence="7" type="ORF">FK531_02295</name>
</gene>
<keyword evidence="2 5" id="KW-0812">Transmembrane</keyword>
<feature type="transmembrane region" description="Helical" evidence="5">
    <location>
        <begin position="373"/>
        <end position="402"/>
    </location>
</feature>
<evidence type="ECO:0000259" key="6">
    <source>
        <dbReference type="PROSITE" id="PS50801"/>
    </source>
</evidence>
<feature type="transmembrane region" description="Helical" evidence="5">
    <location>
        <begin position="194"/>
        <end position="213"/>
    </location>
</feature>
<feature type="transmembrane region" description="Helical" evidence="5">
    <location>
        <begin position="95"/>
        <end position="112"/>
    </location>
</feature>
<feature type="transmembrane region" description="Helical" evidence="5">
    <location>
        <begin position="244"/>
        <end position="266"/>
    </location>
</feature>
<dbReference type="SUPFAM" id="SSF52091">
    <property type="entry name" value="SpoIIaa-like"/>
    <property type="match status" value="1"/>
</dbReference>
<keyword evidence="4 5" id="KW-0472">Membrane</keyword>
<feature type="transmembrane region" description="Helical" evidence="5">
    <location>
        <begin position="169"/>
        <end position="187"/>
    </location>
</feature>
<feature type="domain" description="STAS" evidence="6">
    <location>
        <begin position="428"/>
        <end position="547"/>
    </location>
</feature>
<name>A0A541BSD7_9NOCA</name>
<dbReference type="Proteomes" id="UP000316256">
    <property type="component" value="Unassembled WGS sequence"/>
</dbReference>
<feature type="transmembrane region" description="Helical" evidence="5">
    <location>
        <begin position="342"/>
        <end position="361"/>
    </location>
</feature>